<evidence type="ECO:0000313" key="2">
    <source>
        <dbReference type="EMBL" id="CAD8754036.1"/>
    </source>
</evidence>
<dbReference type="EMBL" id="HBFK01033899">
    <property type="protein sequence ID" value="CAD8754036.1"/>
    <property type="molecule type" value="Transcribed_RNA"/>
</dbReference>
<evidence type="ECO:0000256" key="1">
    <source>
        <dbReference type="SAM" id="SignalP"/>
    </source>
</evidence>
<proteinExistence type="predicted"/>
<keyword evidence="1" id="KW-0732">Signal</keyword>
<dbReference type="EMBL" id="HBFX01010295">
    <property type="protein sequence ID" value="CAD8951582.1"/>
    <property type="molecule type" value="Transcribed_RNA"/>
</dbReference>
<feature type="signal peptide" evidence="1">
    <location>
        <begin position="1"/>
        <end position="22"/>
    </location>
</feature>
<feature type="chain" id="PRO_5036393832" description="Secreted protein" evidence="1">
    <location>
        <begin position="23"/>
        <end position="206"/>
    </location>
</feature>
<accession>A0A6U2CVB7</accession>
<gene>
    <name evidence="3" type="ORF">HAND00432_LOCUS6117</name>
    <name evidence="2" type="ORF">HAND1043_LOCUS20543</name>
</gene>
<organism evidence="2">
    <name type="scientific">Hemiselmis andersenii</name>
    <name type="common">Cryptophyte alga</name>
    <dbReference type="NCBI Taxonomy" id="464988"/>
    <lineage>
        <taxon>Eukaryota</taxon>
        <taxon>Cryptophyceae</taxon>
        <taxon>Cryptomonadales</taxon>
        <taxon>Hemiselmidaceae</taxon>
        <taxon>Hemiselmis</taxon>
    </lineage>
</organism>
<sequence length="206" mass="22454">MSWKALLVVAMVLGTGADQAAGDVVVPFGRLSGMTLREVSQRLPTDLVALSNRRFVLFGGAPSTPLRPRLQDVAKNALDTVLMQAEEFQASAGPNSPIQDGGWWQRLHESRRAGAIDEACKQVYQQLGAFTRLPDAEWWGVWRNARHKDVVDAARRVMDDGRLCLVCGTGLGDGQLTHDRVHNECVEGLSRDQLAGLNLGKSPRAA</sequence>
<name>A0A6U2CVB7_HEMAN</name>
<evidence type="ECO:0000313" key="3">
    <source>
        <dbReference type="EMBL" id="CAD8951582.1"/>
    </source>
</evidence>
<dbReference type="AlphaFoldDB" id="A0A6U2CVB7"/>
<protein>
    <recommendedName>
        <fullName evidence="4">Secreted protein</fullName>
    </recommendedName>
</protein>
<reference evidence="2" key="1">
    <citation type="submission" date="2021-01" db="EMBL/GenBank/DDBJ databases">
        <authorList>
            <person name="Corre E."/>
            <person name="Pelletier E."/>
            <person name="Niang G."/>
            <person name="Scheremetjew M."/>
            <person name="Finn R."/>
            <person name="Kale V."/>
            <person name="Holt S."/>
            <person name="Cochrane G."/>
            <person name="Meng A."/>
            <person name="Brown T."/>
            <person name="Cohen L."/>
        </authorList>
    </citation>
    <scope>NUCLEOTIDE SEQUENCE</scope>
    <source>
        <strain evidence="2">CCMP441</strain>
        <strain evidence="3">CCMP644</strain>
    </source>
</reference>
<evidence type="ECO:0008006" key="4">
    <source>
        <dbReference type="Google" id="ProtNLM"/>
    </source>
</evidence>